<reference evidence="2 3" key="1">
    <citation type="journal article" date="2018" name="Mol. Ecol.">
        <title>The obligate alkalophilic soda-lake fungus Sodiomyces alkalinus has shifted to a protein diet.</title>
        <authorList>
            <person name="Grum-Grzhimaylo A.A."/>
            <person name="Falkoski D.L."/>
            <person name="van den Heuvel J."/>
            <person name="Valero-Jimenez C.A."/>
            <person name="Min B."/>
            <person name="Choi I.G."/>
            <person name="Lipzen A."/>
            <person name="Daum C.G."/>
            <person name="Aanen D.K."/>
            <person name="Tsang A."/>
            <person name="Henrissat B."/>
            <person name="Bilanenko E.N."/>
            <person name="de Vries R.P."/>
            <person name="van Kan J.A.L."/>
            <person name="Grigoriev I.V."/>
            <person name="Debets A.J.M."/>
        </authorList>
    </citation>
    <scope>NUCLEOTIDE SEQUENCE [LARGE SCALE GENOMIC DNA]</scope>
    <source>
        <strain evidence="2 3">F11</strain>
    </source>
</reference>
<dbReference type="AlphaFoldDB" id="A0A3N2PT12"/>
<feature type="region of interest" description="Disordered" evidence="1">
    <location>
        <begin position="59"/>
        <end position="82"/>
    </location>
</feature>
<proteinExistence type="predicted"/>
<keyword evidence="3" id="KW-1185">Reference proteome</keyword>
<sequence>MDHRSGTAQVNAVAFLGILDHAIIQPLIQSGRRAVGLVTPGQKRLPSIERIPPYQVKIQRRKPKPKRKPGKMLKSPQSGGSDILDTLSMLSLPRSLWSHIPAQPLETLRSPAPVDHVLPRNRGPGLFVGAASAFVFCEVGVCDADGAAAMRVPVRRAPGRCTDEVVPASVVPAVPLTHCDVGMLERAAGAAAEERGVPIALPKSSSGPRLVEASCCVNDEAYQVALGEAWTSIRTFTTASKGRNKTYQGSNQDWASPSLWAHFHEFPGSGPAGEMSMQAWESEKDKRDTEQTAQRIDVNDELNFAAKTARLLSVPDLGFWPWLKLFVVPNINSAQHSQVRGPGMKGSHSPVQVPFQIGWSWMDREADALAKSSTHYHECCIHVYWITILEQLRRRRWPNQESLYPSRLHHWALFGLPREYYREYYVYREELFEGEIPEVLSPPCSHCGHSEVGGAVLKEGSNMCGSNLKLVVT</sequence>
<accession>A0A3N2PT12</accession>
<dbReference type="RefSeq" id="XP_028465453.1">
    <property type="nucleotide sequence ID" value="XM_028614360.1"/>
</dbReference>
<gene>
    <name evidence="2" type="ORF">SODALDRAFT_361374</name>
</gene>
<name>A0A3N2PT12_SODAK</name>
<feature type="compositionally biased region" description="Basic residues" evidence="1">
    <location>
        <begin position="59"/>
        <end position="71"/>
    </location>
</feature>
<evidence type="ECO:0000313" key="2">
    <source>
        <dbReference type="EMBL" id="ROT37647.1"/>
    </source>
</evidence>
<evidence type="ECO:0000313" key="3">
    <source>
        <dbReference type="Proteomes" id="UP000272025"/>
    </source>
</evidence>
<organism evidence="2 3">
    <name type="scientific">Sodiomyces alkalinus (strain CBS 110278 / VKM F-3762 / F11)</name>
    <name type="common">Alkaliphilic filamentous fungus</name>
    <dbReference type="NCBI Taxonomy" id="1314773"/>
    <lineage>
        <taxon>Eukaryota</taxon>
        <taxon>Fungi</taxon>
        <taxon>Dikarya</taxon>
        <taxon>Ascomycota</taxon>
        <taxon>Pezizomycotina</taxon>
        <taxon>Sordariomycetes</taxon>
        <taxon>Hypocreomycetidae</taxon>
        <taxon>Glomerellales</taxon>
        <taxon>Plectosphaerellaceae</taxon>
        <taxon>Sodiomyces</taxon>
    </lineage>
</organism>
<protein>
    <submittedName>
        <fullName evidence="2">Uncharacterized protein</fullName>
    </submittedName>
</protein>
<evidence type="ECO:0000256" key="1">
    <source>
        <dbReference type="SAM" id="MobiDB-lite"/>
    </source>
</evidence>
<dbReference type="EMBL" id="ML119057">
    <property type="protein sequence ID" value="ROT37647.1"/>
    <property type="molecule type" value="Genomic_DNA"/>
</dbReference>
<dbReference type="Proteomes" id="UP000272025">
    <property type="component" value="Unassembled WGS sequence"/>
</dbReference>
<dbReference type="GeneID" id="39582838"/>